<comment type="caution">
    <text evidence="1">The sequence shown here is derived from an EMBL/GenBank/DDBJ whole genome shotgun (WGS) entry which is preliminary data.</text>
</comment>
<organism evidence="1">
    <name type="scientific">marine sediment metagenome</name>
    <dbReference type="NCBI Taxonomy" id="412755"/>
    <lineage>
        <taxon>unclassified sequences</taxon>
        <taxon>metagenomes</taxon>
        <taxon>ecological metagenomes</taxon>
    </lineage>
</organism>
<sequence length="128" mass="14991">VDEDSDSNHSADVNVYQNATFGLPTKYTIFQGYIYFNCVIDADYVDQNYWSDYYKALTEYDSDADELDEPEFDFYVNYLKWAIKVKQSQGEIGIEDKDYQLFIAGVADLVRKEFLGQEIRLVPDTWDE</sequence>
<protein>
    <submittedName>
        <fullName evidence="1">Uncharacterized protein</fullName>
    </submittedName>
</protein>
<evidence type="ECO:0000313" key="1">
    <source>
        <dbReference type="EMBL" id="GAG20782.1"/>
    </source>
</evidence>
<proteinExistence type="predicted"/>
<dbReference type="EMBL" id="BARS01034309">
    <property type="protein sequence ID" value="GAG20782.1"/>
    <property type="molecule type" value="Genomic_DNA"/>
</dbReference>
<reference evidence="1" key="1">
    <citation type="journal article" date="2014" name="Front. Microbiol.">
        <title>High frequency of phylogenetically diverse reductive dehalogenase-homologous genes in deep subseafloor sedimentary metagenomes.</title>
        <authorList>
            <person name="Kawai M."/>
            <person name="Futagami T."/>
            <person name="Toyoda A."/>
            <person name="Takaki Y."/>
            <person name="Nishi S."/>
            <person name="Hori S."/>
            <person name="Arai W."/>
            <person name="Tsubouchi T."/>
            <person name="Morono Y."/>
            <person name="Uchiyama I."/>
            <person name="Ito T."/>
            <person name="Fujiyama A."/>
            <person name="Inagaki F."/>
            <person name="Takami H."/>
        </authorList>
    </citation>
    <scope>NUCLEOTIDE SEQUENCE</scope>
    <source>
        <strain evidence="1">Expedition CK06-06</strain>
    </source>
</reference>
<gene>
    <name evidence="1" type="ORF">S01H1_53017</name>
</gene>
<dbReference type="AlphaFoldDB" id="X0WC40"/>
<feature type="non-terminal residue" evidence="1">
    <location>
        <position position="1"/>
    </location>
</feature>
<name>X0WC40_9ZZZZ</name>
<accession>X0WC40</accession>